<dbReference type="Gene3D" id="1.10.287.950">
    <property type="entry name" value="Methyl-accepting chemotaxis protein"/>
    <property type="match status" value="1"/>
</dbReference>
<dbReference type="OrthoDB" id="9054408at2"/>
<feature type="coiled-coil region" evidence="8">
    <location>
        <begin position="145"/>
        <end position="172"/>
    </location>
</feature>
<dbReference type="PROSITE" id="PS50111">
    <property type="entry name" value="CHEMOTAXIS_TRANSDUC_2"/>
    <property type="match status" value="1"/>
</dbReference>
<evidence type="ECO:0000259" key="11">
    <source>
        <dbReference type="PROSITE" id="PS50885"/>
    </source>
</evidence>
<evidence type="ECO:0000256" key="2">
    <source>
        <dbReference type="ARBA" id="ARBA00022475"/>
    </source>
</evidence>
<dbReference type="SUPFAM" id="SSF58104">
    <property type="entry name" value="Methyl-accepting chemotaxis protein (MCP) signaling domain"/>
    <property type="match status" value="1"/>
</dbReference>
<dbReference type="PRINTS" id="PR00260">
    <property type="entry name" value="CHEMTRNSDUCR"/>
</dbReference>
<evidence type="ECO:0000256" key="8">
    <source>
        <dbReference type="SAM" id="Coils"/>
    </source>
</evidence>
<feature type="transmembrane region" description="Helical" evidence="9">
    <location>
        <begin position="50"/>
        <end position="72"/>
    </location>
</feature>
<dbReference type="AlphaFoldDB" id="A0A1H0VEM4"/>
<gene>
    <name evidence="12" type="ORF">SAMN04489708_12566</name>
</gene>
<evidence type="ECO:0000256" key="9">
    <source>
        <dbReference type="SAM" id="Phobius"/>
    </source>
</evidence>
<feature type="domain" description="Methyl-accepting transducer" evidence="10">
    <location>
        <begin position="126"/>
        <end position="355"/>
    </location>
</feature>
<keyword evidence="5 9" id="KW-0472">Membrane</keyword>
<dbReference type="PANTHER" id="PTHR43531">
    <property type="entry name" value="PROTEIN ICFG"/>
    <property type="match status" value="1"/>
</dbReference>
<organism evidence="12 13">
    <name type="scientific">Paracidovorax cattleyae</name>
    <dbReference type="NCBI Taxonomy" id="80868"/>
    <lineage>
        <taxon>Bacteria</taxon>
        <taxon>Pseudomonadati</taxon>
        <taxon>Pseudomonadota</taxon>
        <taxon>Betaproteobacteria</taxon>
        <taxon>Burkholderiales</taxon>
        <taxon>Comamonadaceae</taxon>
        <taxon>Paracidovorax</taxon>
    </lineage>
</organism>
<dbReference type="SMART" id="SM00283">
    <property type="entry name" value="MA"/>
    <property type="match status" value="1"/>
</dbReference>
<evidence type="ECO:0000256" key="5">
    <source>
        <dbReference type="ARBA" id="ARBA00023136"/>
    </source>
</evidence>
<dbReference type="CDD" id="cd06225">
    <property type="entry name" value="HAMP"/>
    <property type="match status" value="1"/>
</dbReference>
<evidence type="ECO:0000313" key="12">
    <source>
        <dbReference type="EMBL" id="SDP77002.1"/>
    </source>
</evidence>
<dbReference type="SMART" id="SM00304">
    <property type="entry name" value="HAMP"/>
    <property type="match status" value="1"/>
</dbReference>
<dbReference type="Proteomes" id="UP000199317">
    <property type="component" value="Unassembled WGS sequence"/>
</dbReference>
<dbReference type="FunFam" id="1.10.287.950:FF:000001">
    <property type="entry name" value="Methyl-accepting chemotaxis sensory transducer"/>
    <property type="match status" value="1"/>
</dbReference>
<dbReference type="GO" id="GO:0006935">
    <property type="term" value="P:chemotaxis"/>
    <property type="evidence" value="ECO:0007669"/>
    <property type="project" value="InterPro"/>
</dbReference>
<dbReference type="GO" id="GO:0004888">
    <property type="term" value="F:transmembrane signaling receptor activity"/>
    <property type="evidence" value="ECO:0007669"/>
    <property type="project" value="InterPro"/>
</dbReference>
<keyword evidence="3 9" id="KW-0812">Transmembrane</keyword>
<dbReference type="InterPro" id="IPR003660">
    <property type="entry name" value="HAMP_dom"/>
</dbReference>
<evidence type="ECO:0000256" key="6">
    <source>
        <dbReference type="ARBA" id="ARBA00029447"/>
    </source>
</evidence>
<dbReference type="InterPro" id="IPR004089">
    <property type="entry name" value="MCPsignal_dom"/>
</dbReference>
<dbReference type="InterPro" id="IPR051310">
    <property type="entry name" value="MCP_chemotaxis"/>
</dbReference>
<comment type="similarity">
    <text evidence="6">Belongs to the methyl-accepting chemotaxis (MCP) protein family.</text>
</comment>
<dbReference type="EMBL" id="FNJL01000025">
    <property type="protein sequence ID" value="SDP77002.1"/>
    <property type="molecule type" value="Genomic_DNA"/>
</dbReference>
<dbReference type="InterPro" id="IPR004090">
    <property type="entry name" value="Chemotax_Me-accpt_rcpt"/>
</dbReference>
<keyword evidence="7" id="KW-0807">Transducer</keyword>
<evidence type="ECO:0000256" key="7">
    <source>
        <dbReference type="PROSITE-ProRule" id="PRU00284"/>
    </source>
</evidence>
<protein>
    <submittedName>
        <fullName evidence="12">Methyl-accepting chemotaxis protein</fullName>
    </submittedName>
</protein>
<feature type="domain" description="HAMP" evidence="11">
    <location>
        <begin position="69"/>
        <end position="121"/>
    </location>
</feature>
<evidence type="ECO:0000256" key="4">
    <source>
        <dbReference type="ARBA" id="ARBA00022989"/>
    </source>
</evidence>
<comment type="subcellular location">
    <subcellularLocation>
        <location evidence="1">Cell membrane</location>
        <topology evidence="1">Multi-pass membrane protein</topology>
    </subcellularLocation>
</comment>
<dbReference type="PROSITE" id="PS50885">
    <property type="entry name" value="HAMP"/>
    <property type="match status" value="1"/>
</dbReference>
<keyword evidence="8" id="KW-0175">Coiled coil</keyword>
<evidence type="ECO:0000256" key="3">
    <source>
        <dbReference type="ARBA" id="ARBA00022692"/>
    </source>
</evidence>
<keyword evidence="13" id="KW-1185">Reference proteome</keyword>
<dbReference type="GO" id="GO:0007165">
    <property type="term" value="P:signal transduction"/>
    <property type="evidence" value="ECO:0007669"/>
    <property type="project" value="UniProtKB-KW"/>
</dbReference>
<dbReference type="RefSeq" id="WP_092837273.1">
    <property type="nucleotide sequence ID" value="NZ_FNJL01000025.1"/>
</dbReference>
<dbReference type="GO" id="GO:0005886">
    <property type="term" value="C:plasma membrane"/>
    <property type="evidence" value="ECO:0007669"/>
    <property type="project" value="UniProtKB-SubCell"/>
</dbReference>
<accession>A0A1H0VEM4</accession>
<keyword evidence="4 9" id="KW-1133">Transmembrane helix</keyword>
<sequence length="504" mass="51684">MAAFLPLRPGVRLLRGLRIPSKLALCTGAALAALGLTVWASATGGMAAGAGVASACGLVLVYLGLALAAGLAEDLGRVADAMEAAARGDLSRSVPSGGRDEPAVLAQSLARMVVTLSSMVADIRSNAALVAHAGHSLAVDNRALAERTEQQAASLEQTAASVEQLVAAVQQNAQTAQAADRRASELRASADEGTQAMGRAVDSVQAIQQGARRMAEITGVIDSIAFQTNILALNAAVEAARAGEQGRGFAVVAAEVRTLAQRSGQAAREIRDLIGDSVRQVKASAALMRAAGDGIGGMAEGIRGVAAHVSEISGSGAQQSSGLAEISAAVQQIDGVTQHNARMVGHAVQQAEALGSRAATLAKAVQAFRLQQGTADEAQALVARAAAQRAAAGSREAFLRQLTDPAQPFHDRDMYVFVLDRAGTYLAFGGNPAKVGTRVQDIPGIDGARLVEDIVAQAERAPGWVEYDITNPATGKVQTKMSYVQALEGVYLGCGVYKSLAARG</sequence>
<dbReference type="PANTHER" id="PTHR43531:SF5">
    <property type="entry name" value="METHYL-ACCEPTING CHEMOTAXIS PROTEIN III"/>
    <property type="match status" value="1"/>
</dbReference>
<evidence type="ECO:0000259" key="10">
    <source>
        <dbReference type="PROSITE" id="PS50111"/>
    </source>
</evidence>
<dbReference type="Pfam" id="PF17200">
    <property type="entry name" value="sCache_2"/>
    <property type="match status" value="1"/>
</dbReference>
<proteinExistence type="inferred from homology"/>
<reference evidence="13" key="1">
    <citation type="submission" date="2016-10" db="EMBL/GenBank/DDBJ databases">
        <authorList>
            <person name="Varghese N."/>
            <person name="Submissions S."/>
        </authorList>
    </citation>
    <scope>NUCLEOTIDE SEQUENCE [LARGE SCALE GENOMIC DNA]</scope>
    <source>
        <strain evidence="13">DSM 17101</strain>
    </source>
</reference>
<keyword evidence="2" id="KW-1003">Cell membrane</keyword>
<dbReference type="InterPro" id="IPR033480">
    <property type="entry name" value="sCache_2"/>
</dbReference>
<dbReference type="CDD" id="cd11386">
    <property type="entry name" value="MCP_signal"/>
    <property type="match status" value="1"/>
</dbReference>
<dbReference type="Pfam" id="PF00015">
    <property type="entry name" value="MCPsignal"/>
    <property type="match status" value="1"/>
</dbReference>
<evidence type="ECO:0000313" key="13">
    <source>
        <dbReference type="Proteomes" id="UP000199317"/>
    </source>
</evidence>
<evidence type="ECO:0000256" key="1">
    <source>
        <dbReference type="ARBA" id="ARBA00004651"/>
    </source>
</evidence>
<name>A0A1H0VEM4_9BURK</name>